<keyword evidence="1" id="KW-0812">Transmembrane</keyword>
<proteinExistence type="predicted"/>
<evidence type="ECO:0000313" key="3">
    <source>
        <dbReference type="Proteomes" id="UP000887565"/>
    </source>
</evidence>
<feature type="signal peptide" evidence="2">
    <location>
        <begin position="1"/>
        <end position="20"/>
    </location>
</feature>
<feature type="transmembrane region" description="Helical" evidence="1">
    <location>
        <begin position="183"/>
        <end position="200"/>
    </location>
</feature>
<organism evidence="3 4">
    <name type="scientific">Romanomermis culicivorax</name>
    <name type="common">Nematode worm</name>
    <dbReference type="NCBI Taxonomy" id="13658"/>
    <lineage>
        <taxon>Eukaryota</taxon>
        <taxon>Metazoa</taxon>
        <taxon>Ecdysozoa</taxon>
        <taxon>Nematoda</taxon>
        <taxon>Enoplea</taxon>
        <taxon>Dorylaimia</taxon>
        <taxon>Mermithida</taxon>
        <taxon>Mermithoidea</taxon>
        <taxon>Mermithidae</taxon>
        <taxon>Romanomermis</taxon>
    </lineage>
</organism>
<keyword evidence="3" id="KW-1185">Reference proteome</keyword>
<accession>A0A915J8P4</accession>
<reference evidence="4" key="1">
    <citation type="submission" date="2022-11" db="UniProtKB">
        <authorList>
            <consortium name="WormBaseParasite"/>
        </authorList>
    </citation>
    <scope>IDENTIFICATION</scope>
</reference>
<keyword evidence="1" id="KW-0472">Membrane</keyword>
<evidence type="ECO:0000313" key="4">
    <source>
        <dbReference type="WBParaSite" id="nRc.2.0.1.t22123-RA"/>
    </source>
</evidence>
<name>A0A915J8P4_ROMCU</name>
<evidence type="ECO:0000256" key="1">
    <source>
        <dbReference type="SAM" id="Phobius"/>
    </source>
</evidence>
<feature type="chain" id="PRO_5037587120" evidence="2">
    <location>
        <begin position="21"/>
        <end position="214"/>
    </location>
</feature>
<sequence length="214" mass="23902">MAMIIAPSLLAIAMTDIAMTATTTTMTIKLTHIPPWTPEIATAIDLPTFLYNRLPQPQMNINDPALYPTLPTIHSGPQHTLGTIMPAYHQCNDEEYVLDLAIPHWCNMSPPSPPKTDAIPKLLPTLPPDYKIPRKRPCPLSTQMTTSELPQKKAATSSCYSMVSQMNPIDSTCKKLSFPPQKLLFIIVSYYLIVIIVLSSRRLNQSKQVDYKLV</sequence>
<dbReference type="WBParaSite" id="nRc.2.0.1.t22123-RA">
    <property type="protein sequence ID" value="nRc.2.0.1.t22123-RA"/>
    <property type="gene ID" value="nRc.2.0.1.g22123"/>
</dbReference>
<dbReference type="Proteomes" id="UP000887565">
    <property type="component" value="Unplaced"/>
</dbReference>
<keyword evidence="1" id="KW-1133">Transmembrane helix</keyword>
<keyword evidence="2" id="KW-0732">Signal</keyword>
<evidence type="ECO:0000256" key="2">
    <source>
        <dbReference type="SAM" id="SignalP"/>
    </source>
</evidence>
<protein>
    <submittedName>
        <fullName evidence="4">Uncharacterized protein</fullName>
    </submittedName>
</protein>
<dbReference type="AlphaFoldDB" id="A0A915J8P4"/>